<comment type="caution">
    <text evidence="1">The sequence shown here is derived from an EMBL/GenBank/DDBJ whole genome shotgun (WGS) entry which is preliminary data.</text>
</comment>
<name>A0ABV5G3N6_9MICC</name>
<accession>A0ABV5G3N6</accession>
<dbReference type="Proteomes" id="UP001589575">
    <property type="component" value="Unassembled WGS sequence"/>
</dbReference>
<protein>
    <submittedName>
        <fullName evidence="1">Uncharacterized protein</fullName>
    </submittedName>
</protein>
<dbReference type="EMBL" id="JBHMFI010000001">
    <property type="protein sequence ID" value="MFB9073078.1"/>
    <property type="molecule type" value="Genomic_DNA"/>
</dbReference>
<gene>
    <name evidence="1" type="ORF">ACFFX0_18460</name>
</gene>
<proteinExistence type="predicted"/>
<evidence type="ECO:0000313" key="2">
    <source>
        <dbReference type="Proteomes" id="UP001589575"/>
    </source>
</evidence>
<evidence type="ECO:0000313" key="1">
    <source>
        <dbReference type="EMBL" id="MFB9073078.1"/>
    </source>
</evidence>
<sequence>MKEARAMETGTRSGEPPSGIWGFFGGLTRTSYAMEQAKDDRLQAVRAALLRHALQRSDRDPTTDSNCSFSWLSLPGMAV</sequence>
<reference evidence="1 2" key="1">
    <citation type="submission" date="2024-09" db="EMBL/GenBank/DDBJ databases">
        <authorList>
            <person name="Sun Q."/>
            <person name="Mori K."/>
        </authorList>
    </citation>
    <scope>NUCLEOTIDE SEQUENCE [LARGE SCALE GENOMIC DNA]</scope>
    <source>
        <strain evidence="1 2">CCM 7609</strain>
    </source>
</reference>
<keyword evidence="2" id="KW-1185">Reference proteome</keyword>
<organism evidence="1 2">
    <name type="scientific">Citricoccus parietis</name>
    <dbReference type="NCBI Taxonomy" id="592307"/>
    <lineage>
        <taxon>Bacteria</taxon>
        <taxon>Bacillati</taxon>
        <taxon>Actinomycetota</taxon>
        <taxon>Actinomycetes</taxon>
        <taxon>Micrococcales</taxon>
        <taxon>Micrococcaceae</taxon>
        <taxon>Citricoccus</taxon>
    </lineage>
</organism>